<reference evidence="3 4" key="1">
    <citation type="submission" date="2019-03" db="EMBL/GenBank/DDBJ databases">
        <title>Genomic Encyclopedia of Archaeal and Bacterial Type Strains, Phase II (KMG-II): from individual species to whole genera.</title>
        <authorList>
            <person name="Goeker M."/>
        </authorList>
    </citation>
    <scope>NUCLEOTIDE SEQUENCE [LARGE SCALE GENOMIC DNA]</scope>
    <source>
        <strain evidence="3 4">DSM 28323</strain>
    </source>
</reference>
<dbReference type="PANTHER" id="PTHR36919:SF2">
    <property type="entry name" value="BLL6627 PROTEIN"/>
    <property type="match status" value="1"/>
</dbReference>
<name>A0A4R6IT12_9BACT</name>
<feature type="domain" description="DUF2147" evidence="2">
    <location>
        <begin position="33"/>
        <end position="147"/>
    </location>
</feature>
<keyword evidence="4" id="KW-1185">Reference proteome</keyword>
<proteinExistence type="predicted"/>
<keyword evidence="1" id="KW-0732">Signal</keyword>
<evidence type="ECO:0000259" key="2">
    <source>
        <dbReference type="Pfam" id="PF09917"/>
    </source>
</evidence>
<dbReference type="RefSeq" id="WP_133475148.1">
    <property type="nucleotide sequence ID" value="NZ_SNWP01000012.1"/>
</dbReference>
<dbReference type="Pfam" id="PF09917">
    <property type="entry name" value="DUF2147"/>
    <property type="match status" value="1"/>
</dbReference>
<dbReference type="Proteomes" id="UP000295741">
    <property type="component" value="Unassembled WGS sequence"/>
</dbReference>
<accession>A0A4R6IT12</accession>
<dbReference type="InterPro" id="IPR019223">
    <property type="entry name" value="DUF2147"/>
</dbReference>
<dbReference type="OrthoDB" id="9814399at2"/>
<feature type="signal peptide" evidence="1">
    <location>
        <begin position="1"/>
        <end position="22"/>
    </location>
</feature>
<evidence type="ECO:0000256" key="1">
    <source>
        <dbReference type="SAM" id="SignalP"/>
    </source>
</evidence>
<dbReference type="PANTHER" id="PTHR36919">
    <property type="entry name" value="BLR1215 PROTEIN"/>
    <property type="match status" value="1"/>
</dbReference>
<dbReference type="AlphaFoldDB" id="A0A4R6IT12"/>
<organism evidence="3 4">
    <name type="scientific">Sediminibacterium goheungense</name>
    <dbReference type="NCBI Taxonomy" id="1086393"/>
    <lineage>
        <taxon>Bacteria</taxon>
        <taxon>Pseudomonadati</taxon>
        <taxon>Bacteroidota</taxon>
        <taxon>Chitinophagia</taxon>
        <taxon>Chitinophagales</taxon>
        <taxon>Chitinophagaceae</taxon>
        <taxon>Sediminibacterium</taxon>
    </lineage>
</organism>
<dbReference type="Gene3D" id="2.40.128.520">
    <property type="match status" value="1"/>
</dbReference>
<comment type="caution">
    <text evidence="3">The sequence shown here is derived from an EMBL/GenBank/DDBJ whole genome shotgun (WGS) entry which is preliminary data.</text>
</comment>
<protein>
    <submittedName>
        <fullName evidence="3">Uncharacterized protein DUF2147</fullName>
    </submittedName>
</protein>
<evidence type="ECO:0000313" key="4">
    <source>
        <dbReference type="Proteomes" id="UP000295741"/>
    </source>
</evidence>
<sequence length="149" mass="17055">MRTTFRLLLISFVLILPATVLAMQRHDADAIIGTWINASGKGHIQIYKQGNKYYGKLVWLKEPNDEKGAPKMDIKNPDAAQRNKPLLGSIILRDFVFDDDEWNGGRIYDPQNGKDYKCFLRLKDLKTLSVRGYIGVSLLGRTETWTRIN</sequence>
<dbReference type="EMBL" id="SNWP01000012">
    <property type="protein sequence ID" value="TDO25644.1"/>
    <property type="molecule type" value="Genomic_DNA"/>
</dbReference>
<gene>
    <name evidence="3" type="ORF">BC659_2566</name>
</gene>
<feature type="chain" id="PRO_5020519871" evidence="1">
    <location>
        <begin position="23"/>
        <end position="149"/>
    </location>
</feature>
<evidence type="ECO:0000313" key="3">
    <source>
        <dbReference type="EMBL" id="TDO25644.1"/>
    </source>
</evidence>